<dbReference type="EC" id="1.-.-.-" evidence="2"/>
<dbReference type="Gene3D" id="1.20.910.10">
    <property type="entry name" value="Heme oxygenase-like"/>
    <property type="match status" value="1"/>
</dbReference>
<dbReference type="InterPro" id="IPR016084">
    <property type="entry name" value="Haem_Oase-like_multi-hlx"/>
</dbReference>
<evidence type="ECO:0000313" key="3">
    <source>
        <dbReference type="Proteomes" id="UP001592528"/>
    </source>
</evidence>
<dbReference type="RefSeq" id="WP_030262891.1">
    <property type="nucleotide sequence ID" value="NZ_JBHEZZ010000026.1"/>
</dbReference>
<sequence>MPPKTAWPDPSKGRSAKLDRTRARTAYAAFADPEDTQAEAVPLAEIRAELERSGVEGPTTPDLAELCGQAGTWSRQEALRYRELAARAAAEDAGLLLAQSAALGCAPLALLSGAWLQWLSGMANADEASALAALTLYASDVGVGHPRNSRGAAYLQVLQALQVAEFAVPAARTALDLRIGDEAFSLPALLLLMGRRPDDLHPEILGADLCLRRVGLLPPLVAVMTALPAAAWDVLDPGQARSHEPHGGTAACQAAITALCTAVEDDRDAGRRVAAGFSWAFTALRAWNEGLHAELVDVFDPARQAAELIRIRAREGSQYHQKFKLAGRQLSSWLQEARTDPFPLLAELAKSSLVKPGRPDRSPLVNGLVSERGSMFRVFSEADLAVLRRWIGSLPTSDGEGTTARAADGRARSGGERPGSGGFDLPLEGGSPADGTAPADLREAYFLLQRRGQQPAVRRYALQYVHGWLGRARHGLARTDCALPPRWPEEGLRPWLAEQHDRHAEQFEATAEAELPSREELIESTVQLAPLTMIDGAWLQGFTDYELASSDIGHSLFETYWDELGNGRLALNHPLIYRELVAGMGVELPPTGSVEFARWPGFLDSSFELPVFWLSIGRFPQTFQPEVLGLNLAMELSGVGGTYRRARLGLRKYGFSTRFVDIHNTIDNVATGHSAWAADAIDSFMSAAASNGGGLARDAAWGRIREGYRSLNPPTGIHARLADRRARRVSRSR</sequence>
<gene>
    <name evidence="2" type="ORF">ACEZDJ_32750</name>
</gene>
<keyword evidence="3" id="KW-1185">Reference proteome</keyword>
<comment type="caution">
    <text evidence="2">The sequence shown here is derived from an EMBL/GenBank/DDBJ whole genome shotgun (WGS) entry which is preliminary data.</text>
</comment>
<dbReference type="SMART" id="SM01236">
    <property type="entry name" value="Haem_oxygenase_2"/>
    <property type="match status" value="1"/>
</dbReference>
<name>A0ABV6UX81_9ACTN</name>
<organism evidence="2 3">
    <name type="scientific">Streptacidiphilus cavernicola</name>
    <dbReference type="NCBI Taxonomy" id="3342716"/>
    <lineage>
        <taxon>Bacteria</taxon>
        <taxon>Bacillati</taxon>
        <taxon>Actinomycetota</taxon>
        <taxon>Actinomycetes</taxon>
        <taxon>Kitasatosporales</taxon>
        <taxon>Streptomycetaceae</taxon>
        <taxon>Streptacidiphilus</taxon>
    </lineage>
</organism>
<dbReference type="GO" id="GO:0016491">
    <property type="term" value="F:oxidoreductase activity"/>
    <property type="evidence" value="ECO:0007669"/>
    <property type="project" value="UniProtKB-KW"/>
</dbReference>
<evidence type="ECO:0000313" key="2">
    <source>
        <dbReference type="EMBL" id="MFC1406074.1"/>
    </source>
</evidence>
<dbReference type="EMBL" id="JBHEZZ010000026">
    <property type="protein sequence ID" value="MFC1406074.1"/>
    <property type="molecule type" value="Genomic_DNA"/>
</dbReference>
<reference evidence="2 3" key="1">
    <citation type="submission" date="2024-09" db="EMBL/GenBank/DDBJ databases">
        <authorList>
            <person name="Lee S.D."/>
        </authorList>
    </citation>
    <scope>NUCLEOTIDE SEQUENCE [LARGE SCALE GENOMIC DNA]</scope>
    <source>
        <strain evidence="2 3">N1-5</strain>
    </source>
</reference>
<dbReference type="Pfam" id="PF14518">
    <property type="entry name" value="Haem_oxygenas_2"/>
    <property type="match status" value="1"/>
</dbReference>
<feature type="region of interest" description="Disordered" evidence="1">
    <location>
        <begin position="397"/>
        <end position="436"/>
    </location>
</feature>
<dbReference type="Proteomes" id="UP001592528">
    <property type="component" value="Unassembled WGS sequence"/>
</dbReference>
<evidence type="ECO:0000256" key="1">
    <source>
        <dbReference type="SAM" id="MobiDB-lite"/>
    </source>
</evidence>
<feature type="region of interest" description="Disordered" evidence="1">
    <location>
        <begin position="1"/>
        <end position="20"/>
    </location>
</feature>
<keyword evidence="2" id="KW-0560">Oxidoreductase</keyword>
<protein>
    <submittedName>
        <fullName evidence="2">Iron-containing redox enzyme family protein</fullName>
        <ecNumber evidence="2">1.-.-.-</ecNumber>
    </submittedName>
</protein>
<accession>A0ABV6UX81</accession>
<proteinExistence type="predicted"/>